<evidence type="ECO:0000256" key="12">
    <source>
        <dbReference type="ARBA" id="ARBA00035585"/>
    </source>
</evidence>
<feature type="binding site" evidence="13">
    <location>
        <position position="78"/>
    </location>
    <ligand>
        <name>Na(+)</name>
        <dbReference type="ChEBI" id="CHEBI:29101"/>
        <note>structural</note>
    </ligand>
</feature>
<keyword evidence="15" id="KW-1185">Reference proteome</keyword>
<dbReference type="PANTHER" id="PTHR28259">
    <property type="entry name" value="FLUORIDE EXPORT PROTEIN 1-RELATED"/>
    <property type="match status" value="1"/>
</dbReference>
<feature type="transmembrane region" description="Helical" evidence="13">
    <location>
        <begin position="67"/>
        <end position="91"/>
    </location>
</feature>
<evidence type="ECO:0000256" key="3">
    <source>
        <dbReference type="ARBA" id="ARBA00022475"/>
    </source>
</evidence>
<feature type="transmembrane region" description="Helical" evidence="13">
    <location>
        <begin position="29"/>
        <end position="55"/>
    </location>
</feature>
<evidence type="ECO:0000313" key="15">
    <source>
        <dbReference type="Proteomes" id="UP000503312"/>
    </source>
</evidence>
<dbReference type="EMBL" id="CP028942">
    <property type="protein sequence ID" value="QKM64179.1"/>
    <property type="molecule type" value="Genomic_DNA"/>
</dbReference>
<dbReference type="Proteomes" id="UP000503312">
    <property type="component" value="Chromosome"/>
</dbReference>
<evidence type="ECO:0000256" key="9">
    <source>
        <dbReference type="ARBA" id="ARBA00023136"/>
    </source>
</evidence>
<organism evidence="14 15">
    <name type="scientific">Polynucleobacter tropicus</name>
    <dbReference type="NCBI Taxonomy" id="1743174"/>
    <lineage>
        <taxon>Bacteria</taxon>
        <taxon>Pseudomonadati</taxon>
        <taxon>Pseudomonadota</taxon>
        <taxon>Betaproteobacteria</taxon>
        <taxon>Burkholderiales</taxon>
        <taxon>Burkholderiaceae</taxon>
        <taxon>Polynucleobacter</taxon>
    </lineage>
</organism>
<evidence type="ECO:0000256" key="13">
    <source>
        <dbReference type="HAMAP-Rule" id="MF_00454"/>
    </source>
</evidence>
<evidence type="ECO:0000256" key="11">
    <source>
        <dbReference type="ARBA" id="ARBA00035120"/>
    </source>
</evidence>
<evidence type="ECO:0000313" key="14">
    <source>
        <dbReference type="EMBL" id="QKM64179.1"/>
    </source>
</evidence>
<dbReference type="Pfam" id="PF02537">
    <property type="entry name" value="CRCB"/>
    <property type="match status" value="1"/>
</dbReference>
<sequence>MWLSILAIFFGAGFGALLRAGFNVLTIGAASVIPLGTLLSNMVGGYLVGLAVAYFGNNPQLSPEWRLLVVTGFLGGLTTFSSFSAEVVGFIQRGEFTWALGTAVLHLVGSLVLTFLGILTYQALK</sequence>
<keyword evidence="9 13" id="KW-0472">Membrane</keyword>
<dbReference type="InterPro" id="IPR003691">
    <property type="entry name" value="FluC"/>
</dbReference>
<comment type="function">
    <text evidence="13">Fluoride-specific ion channel. Important for reducing fluoride concentration in the cell, thus reducing its toxicity.</text>
</comment>
<comment type="subcellular location">
    <subcellularLocation>
        <location evidence="1 13">Cell membrane</location>
        <topology evidence="1 13">Multi-pass membrane protein</topology>
    </subcellularLocation>
</comment>
<dbReference type="NCBIfam" id="NF010792">
    <property type="entry name" value="PRK14196.1"/>
    <property type="match status" value="1"/>
</dbReference>
<evidence type="ECO:0000256" key="4">
    <source>
        <dbReference type="ARBA" id="ARBA00022519"/>
    </source>
</evidence>
<keyword evidence="7 13" id="KW-0915">Sodium</keyword>
<keyword evidence="2 13" id="KW-0813">Transport</keyword>
<dbReference type="GO" id="GO:0140114">
    <property type="term" value="P:cellular detoxification of fluoride"/>
    <property type="evidence" value="ECO:0007669"/>
    <property type="project" value="UniProtKB-UniRule"/>
</dbReference>
<dbReference type="KEGG" id="ptrp:DCO17_02385"/>
<evidence type="ECO:0000256" key="2">
    <source>
        <dbReference type="ARBA" id="ARBA00022448"/>
    </source>
</evidence>
<dbReference type="RefSeq" id="WP_173955219.1">
    <property type="nucleotide sequence ID" value="NZ_CP028942.1"/>
</dbReference>
<gene>
    <name evidence="13" type="primary">fluC</name>
    <name evidence="13" type="synonym">crcB</name>
    <name evidence="14" type="ORF">DCO17_02385</name>
</gene>
<feature type="binding site" evidence="13">
    <location>
        <position position="75"/>
    </location>
    <ligand>
        <name>Na(+)</name>
        <dbReference type="ChEBI" id="CHEBI:29101"/>
        <note>structural</note>
    </ligand>
</feature>
<evidence type="ECO:0000256" key="7">
    <source>
        <dbReference type="ARBA" id="ARBA00023053"/>
    </source>
</evidence>
<keyword evidence="8 13" id="KW-0406">Ion transport</keyword>
<name>A0A6M9PU47_9BURK</name>
<evidence type="ECO:0000256" key="1">
    <source>
        <dbReference type="ARBA" id="ARBA00004651"/>
    </source>
</evidence>
<dbReference type="HAMAP" id="MF_00454">
    <property type="entry name" value="FluC"/>
    <property type="match status" value="1"/>
</dbReference>
<evidence type="ECO:0000256" key="6">
    <source>
        <dbReference type="ARBA" id="ARBA00022989"/>
    </source>
</evidence>
<comment type="catalytic activity">
    <reaction evidence="12">
        <text>fluoride(in) = fluoride(out)</text>
        <dbReference type="Rhea" id="RHEA:76159"/>
        <dbReference type="ChEBI" id="CHEBI:17051"/>
    </reaction>
    <physiologicalReaction direction="left-to-right" evidence="12">
        <dbReference type="Rhea" id="RHEA:76160"/>
    </physiologicalReaction>
</comment>
<proteinExistence type="inferred from homology"/>
<comment type="activity regulation">
    <text evidence="13">Na(+) is not transported, but it plays an essential structural role and its presence is essential for fluoride channel function.</text>
</comment>
<protein>
    <recommendedName>
        <fullName evidence="13">Fluoride-specific ion channel FluC</fullName>
    </recommendedName>
</protein>
<evidence type="ECO:0000256" key="10">
    <source>
        <dbReference type="ARBA" id="ARBA00023303"/>
    </source>
</evidence>
<dbReference type="PANTHER" id="PTHR28259:SF1">
    <property type="entry name" value="FLUORIDE EXPORT PROTEIN 1-RELATED"/>
    <property type="match status" value="1"/>
</dbReference>
<keyword evidence="4" id="KW-0997">Cell inner membrane</keyword>
<keyword evidence="5 13" id="KW-0812">Transmembrane</keyword>
<dbReference type="GO" id="GO:0046872">
    <property type="term" value="F:metal ion binding"/>
    <property type="evidence" value="ECO:0007669"/>
    <property type="project" value="UniProtKB-KW"/>
</dbReference>
<keyword evidence="10 13" id="KW-0407">Ion channel</keyword>
<comment type="similarity">
    <text evidence="11 13">Belongs to the fluoride channel Fluc/FEX (TC 1.A.43) family.</text>
</comment>
<dbReference type="NCBIfam" id="TIGR00494">
    <property type="entry name" value="crcB"/>
    <property type="match status" value="1"/>
</dbReference>
<keyword evidence="13" id="KW-0479">Metal-binding</keyword>
<dbReference type="GO" id="GO:0062054">
    <property type="term" value="F:fluoride channel activity"/>
    <property type="evidence" value="ECO:0007669"/>
    <property type="project" value="UniProtKB-UniRule"/>
</dbReference>
<reference evidence="14 15" key="1">
    <citation type="submission" date="2018-04" db="EMBL/GenBank/DDBJ databases">
        <title>Polynucleobacter sp. UH21B genome.</title>
        <authorList>
            <person name="Hahn M.W."/>
        </authorList>
    </citation>
    <scope>NUCLEOTIDE SEQUENCE [LARGE SCALE GENOMIC DNA]</scope>
    <source>
        <strain evidence="14 15">MWH-UH21B</strain>
    </source>
</reference>
<dbReference type="GO" id="GO:0005886">
    <property type="term" value="C:plasma membrane"/>
    <property type="evidence" value="ECO:0007669"/>
    <property type="project" value="UniProtKB-SubCell"/>
</dbReference>
<feature type="transmembrane region" description="Helical" evidence="13">
    <location>
        <begin position="103"/>
        <end position="124"/>
    </location>
</feature>
<keyword evidence="6 13" id="KW-1133">Transmembrane helix</keyword>
<evidence type="ECO:0000256" key="5">
    <source>
        <dbReference type="ARBA" id="ARBA00022692"/>
    </source>
</evidence>
<accession>A0A6M9PU47</accession>
<keyword evidence="3 13" id="KW-1003">Cell membrane</keyword>
<dbReference type="AlphaFoldDB" id="A0A6M9PU47"/>
<evidence type="ECO:0000256" key="8">
    <source>
        <dbReference type="ARBA" id="ARBA00023065"/>
    </source>
</evidence>